<evidence type="ECO:0000256" key="9">
    <source>
        <dbReference type="ARBA" id="ARBA00045999"/>
    </source>
</evidence>
<organism evidence="11">
    <name type="scientific">Hydra vulgaris</name>
    <name type="common">Hydra</name>
    <name type="synonym">Hydra attenuata</name>
    <dbReference type="NCBI Taxonomy" id="6087"/>
    <lineage>
        <taxon>Eukaryota</taxon>
        <taxon>Metazoa</taxon>
        <taxon>Cnidaria</taxon>
        <taxon>Hydrozoa</taxon>
        <taxon>Hydroidolina</taxon>
        <taxon>Anthoathecata</taxon>
        <taxon>Aplanulata</taxon>
        <taxon>Hydridae</taxon>
        <taxon>Hydra</taxon>
    </lineage>
</organism>
<dbReference type="GO" id="GO:0000139">
    <property type="term" value="C:Golgi membrane"/>
    <property type="evidence" value="ECO:0007669"/>
    <property type="project" value="TreeGrafter"/>
</dbReference>
<keyword evidence="6 10" id="KW-1133">Transmembrane helix</keyword>
<keyword evidence="7 10" id="KW-0472">Membrane</keyword>
<comment type="similarity">
    <text evidence="8">Belongs to the YOS1 family.</text>
</comment>
<evidence type="ECO:0000256" key="7">
    <source>
        <dbReference type="ARBA" id="ARBA00023136"/>
    </source>
</evidence>
<feature type="non-terminal residue" evidence="11">
    <location>
        <position position="1"/>
    </location>
</feature>
<evidence type="ECO:0000256" key="10">
    <source>
        <dbReference type="SAM" id="Phobius"/>
    </source>
</evidence>
<evidence type="ECO:0000256" key="8">
    <source>
        <dbReference type="ARBA" id="ARBA00024203"/>
    </source>
</evidence>
<keyword evidence="3" id="KW-0813">Transport</keyword>
<keyword evidence="4 10" id="KW-0812">Transmembrane</keyword>
<accession>T2M2K7</accession>
<dbReference type="PANTHER" id="PTHR15858:SF0">
    <property type="entry name" value="IMMEDIATE EARLY RESPONSE 3-INTERACTING PROTEIN 1"/>
    <property type="match status" value="1"/>
</dbReference>
<dbReference type="GO" id="GO:0006888">
    <property type="term" value="P:endoplasmic reticulum to Golgi vesicle-mediated transport"/>
    <property type="evidence" value="ECO:0007669"/>
    <property type="project" value="TreeGrafter"/>
</dbReference>
<protein>
    <recommendedName>
        <fullName evidence="2">Immediate early response 3-interacting protein 1</fullName>
    </recommendedName>
</protein>
<dbReference type="EMBL" id="HAAD01000064">
    <property type="protein sequence ID" value="CDG66296.1"/>
    <property type="molecule type" value="mRNA"/>
</dbReference>
<dbReference type="AlphaFoldDB" id="T2M2K7"/>
<evidence type="ECO:0000256" key="4">
    <source>
        <dbReference type="ARBA" id="ARBA00022692"/>
    </source>
</evidence>
<dbReference type="PANTHER" id="PTHR15858">
    <property type="entry name" value="IMMEDIATE EARLY RESPONSE 3-INTERACTING PROTEIN 1"/>
    <property type="match status" value="1"/>
</dbReference>
<sequence length="82" mass="9490">TYFCVFYFRKILKMAFGIYSLLEAILLVVNAMAVLNEERFLSKIGWGNNHIAEFSNEPSIKNQILNLIRSVRLVMRIPLIAN</sequence>
<dbReference type="OrthoDB" id="15356at2759"/>
<dbReference type="Pfam" id="PF08571">
    <property type="entry name" value="Yos1"/>
    <property type="match status" value="1"/>
</dbReference>
<evidence type="ECO:0000256" key="1">
    <source>
        <dbReference type="ARBA" id="ARBA00004370"/>
    </source>
</evidence>
<keyword evidence="5" id="KW-0653">Protein transport</keyword>
<evidence type="ECO:0000256" key="3">
    <source>
        <dbReference type="ARBA" id="ARBA00022448"/>
    </source>
</evidence>
<evidence type="ECO:0000256" key="6">
    <source>
        <dbReference type="ARBA" id="ARBA00022989"/>
    </source>
</evidence>
<feature type="transmembrane region" description="Helical" evidence="10">
    <location>
        <begin position="16"/>
        <end position="35"/>
    </location>
</feature>
<comment type="function">
    <text evidence="9">Regulator of endoplasmic reticulum secretion that acts as a key determinant of brain size. Required for secretion of extracellular matrix proteins. Required for correct brain development by depositing sufficient extracellular matrix proteins for tissue integrity and the proliferation of neural progenitors. Acts as a regulator of the unfolded protein response (UPR).</text>
</comment>
<dbReference type="GO" id="GO:0005789">
    <property type="term" value="C:endoplasmic reticulum membrane"/>
    <property type="evidence" value="ECO:0007669"/>
    <property type="project" value="TreeGrafter"/>
</dbReference>
<dbReference type="GO" id="GO:0030134">
    <property type="term" value="C:COPII-coated ER to Golgi transport vesicle"/>
    <property type="evidence" value="ECO:0007669"/>
    <property type="project" value="TreeGrafter"/>
</dbReference>
<evidence type="ECO:0000256" key="2">
    <source>
        <dbReference type="ARBA" id="ARBA00016434"/>
    </source>
</evidence>
<evidence type="ECO:0000313" key="11">
    <source>
        <dbReference type="EMBL" id="CDG66296.1"/>
    </source>
</evidence>
<gene>
    <name evidence="11" type="primary">IER3IP1</name>
</gene>
<dbReference type="InterPro" id="IPR013880">
    <property type="entry name" value="Yos1"/>
</dbReference>
<evidence type="ECO:0000256" key="5">
    <source>
        <dbReference type="ARBA" id="ARBA00022927"/>
    </source>
</evidence>
<proteinExistence type="evidence at transcript level"/>
<dbReference type="GO" id="GO:0015031">
    <property type="term" value="P:protein transport"/>
    <property type="evidence" value="ECO:0007669"/>
    <property type="project" value="UniProtKB-KW"/>
</dbReference>
<reference evidence="11" key="1">
    <citation type="journal article" date="2013" name="Genome Biol. Evol.">
        <title>Punctuated emergences of genetic and phenotypic innovations in eumetazoan, bilaterian, euteleostome, and hominidae ancestors.</title>
        <authorList>
            <person name="Wenger Y."/>
            <person name="Galliot B."/>
        </authorList>
    </citation>
    <scope>NUCLEOTIDE SEQUENCE</scope>
    <source>
        <tissue evidence="11">Whole animals</tissue>
    </source>
</reference>
<comment type="subcellular location">
    <subcellularLocation>
        <location evidence="1">Membrane</location>
    </subcellularLocation>
</comment>
<name>T2M2K7_HYDVU</name>